<dbReference type="EC" id="2.7.13.3" evidence="2"/>
<evidence type="ECO:0000313" key="11">
    <source>
        <dbReference type="EMBL" id="SES99642.1"/>
    </source>
</evidence>
<dbReference type="CDD" id="cd00082">
    <property type="entry name" value="HisKA"/>
    <property type="match status" value="1"/>
</dbReference>
<dbReference type="FunFam" id="1.10.287.130:FF:000001">
    <property type="entry name" value="Two-component sensor histidine kinase"/>
    <property type="match status" value="1"/>
</dbReference>
<dbReference type="STRING" id="1168034.FH5T_12325"/>
<evidence type="ECO:0000256" key="8">
    <source>
        <dbReference type="SAM" id="Phobius"/>
    </source>
</evidence>
<keyword evidence="6" id="KW-0902">Two-component regulatory system</keyword>
<proteinExistence type="predicted"/>
<dbReference type="PANTHER" id="PTHR43711:SF31">
    <property type="entry name" value="HISTIDINE KINASE"/>
    <property type="match status" value="1"/>
</dbReference>
<dbReference type="GO" id="GO:0000155">
    <property type="term" value="F:phosphorelay sensor kinase activity"/>
    <property type="evidence" value="ECO:0007669"/>
    <property type="project" value="InterPro"/>
</dbReference>
<dbReference type="OrthoDB" id="9796457at2"/>
<evidence type="ECO:0000256" key="1">
    <source>
        <dbReference type="ARBA" id="ARBA00000085"/>
    </source>
</evidence>
<dbReference type="PANTHER" id="PTHR43711">
    <property type="entry name" value="TWO-COMPONENT HISTIDINE KINASE"/>
    <property type="match status" value="1"/>
</dbReference>
<keyword evidence="8" id="KW-0812">Transmembrane</keyword>
<dbReference type="eggNOG" id="COG2205">
    <property type="taxonomic scope" value="Bacteria"/>
</dbReference>
<dbReference type="SUPFAM" id="SSF55874">
    <property type="entry name" value="ATPase domain of HSP90 chaperone/DNA topoisomerase II/histidine kinase"/>
    <property type="match status" value="1"/>
</dbReference>
<dbReference type="InterPro" id="IPR003594">
    <property type="entry name" value="HATPase_dom"/>
</dbReference>
<evidence type="ECO:0000256" key="5">
    <source>
        <dbReference type="ARBA" id="ARBA00022777"/>
    </source>
</evidence>
<gene>
    <name evidence="10" type="ORF">FH5T_12325</name>
    <name evidence="11" type="ORF">SAMN05444285_104137</name>
</gene>
<reference evidence="11 13" key="2">
    <citation type="submission" date="2016-10" db="EMBL/GenBank/DDBJ databases">
        <authorList>
            <person name="de Groot N.N."/>
        </authorList>
    </citation>
    <scope>NUCLEOTIDE SEQUENCE [LARGE SCALE GENOMIC DNA]</scope>
    <source>
        <strain evidence="11 13">DSM 25947</strain>
    </source>
</reference>
<evidence type="ECO:0000313" key="13">
    <source>
        <dbReference type="Proteomes" id="UP000181981"/>
    </source>
</evidence>
<dbReference type="PROSITE" id="PS50109">
    <property type="entry name" value="HIS_KIN"/>
    <property type="match status" value="1"/>
</dbReference>
<dbReference type="Gene3D" id="3.30.565.10">
    <property type="entry name" value="Histidine kinase-like ATPase, C-terminal domain"/>
    <property type="match status" value="1"/>
</dbReference>
<accession>X5DGD2</accession>
<keyword evidence="12" id="KW-1185">Reference proteome</keyword>
<dbReference type="RefSeq" id="WP_051567846.1">
    <property type="nucleotide sequence ID" value="NZ_FOHT01000004.1"/>
</dbReference>
<dbReference type="SMART" id="SM00387">
    <property type="entry name" value="HATPase_c"/>
    <property type="match status" value="1"/>
</dbReference>
<dbReference type="InterPro" id="IPR003661">
    <property type="entry name" value="HisK_dim/P_dom"/>
</dbReference>
<organism evidence="11 13">
    <name type="scientific">Draconibacterium orientale</name>
    <dbReference type="NCBI Taxonomy" id="1168034"/>
    <lineage>
        <taxon>Bacteria</taxon>
        <taxon>Pseudomonadati</taxon>
        <taxon>Bacteroidota</taxon>
        <taxon>Bacteroidia</taxon>
        <taxon>Marinilabiliales</taxon>
        <taxon>Prolixibacteraceae</taxon>
        <taxon>Draconibacterium</taxon>
    </lineage>
</organism>
<evidence type="ECO:0000313" key="12">
    <source>
        <dbReference type="Proteomes" id="UP000023772"/>
    </source>
</evidence>
<dbReference type="KEGG" id="dori:FH5T_12325"/>
<dbReference type="EMBL" id="CP007451">
    <property type="protein sequence ID" value="AHW60134.1"/>
    <property type="molecule type" value="Genomic_DNA"/>
</dbReference>
<keyword evidence="4" id="KW-0808">Transferase</keyword>
<dbReference type="InterPro" id="IPR050736">
    <property type="entry name" value="Sensor_HK_Regulatory"/>
</dbReference>
<keyword evidence="7 8" id="KW-0472">Membrane</keyword>
<reference evidence="10 12" key="1">
    <citation type="submission" date="2014-03" db="EMBL/GenBank/DDBJ databases">
        <title>Complete genome sequence of a deeply braunched marine Bacteroidia bacterium Draconibacterium orientale type strain FH5T.</title>
        <authorList>
            <person name="Li X."/>
            <person name="Wang X."/>
            <person name="Xie Z."/>
            <person name="Du Z."/>
            <person name="Chen G."/>
        </authorList>
    </citation>
    <scope>NUCLEOTIDE SEQUENCE [LARGE SCALE GENOMIC DNA]</scope>
    <source>
        <strain evidence="10 12">FH5</strain>
    </source>
</reference>
<dbReference type="InterPro" id="IPR004358">
    <property type="entry name" value="Sig_transdc_His_kin-like_C"/>
</dbReference>
<dbReference type="SMART" id="SM00388">
    <property type="entry name" value="HisKA"/>
    <property type="match status" value="1"/>
</dbReference>
<evidence type="ECO:0000256" key="6">
    <source>
        <dbReference type="ARBA" id="ARBA00023012"/>
    </source>
</evidence>
<sequence>MPVAFKRKIKFEYRITFLYLLIGGLWIIFSDRFLLTLTQDQELLTQFQTYKGWFYVVATSVLLFLLLKSHLKKLRKAEAEAKKSNDLKTAFLQNISHEIRTPMNSIVGFSDILNTQKFNEEELNQYLAIIRNSSNQLLYIVNQLLDISMIESGNVKVFRNTFTLNKMIDEINAAFSPLVKDSIKFVAEKGLSDNESYIVTDAGKLRQIIMNLLNNANKYTAAGTIKLGYTLENNMLRFTIEDSGIGIAFDQQQYIFQRFQKAHNEHKEFYDGVGLGLSICKGNIDLLKGDIGFTSTTGEGSTFYFRIPYTPASR</sequence>
<dbReference type="InterPro" id="IPR036097">
    <property type="entry name" value="HisK_dim/P_sf"/>
</dbReference>
<dbReference type="AlphaFoldDB" id="X5DGD2"/>
<dbReference type="Pfam" id="PF02518">
    <property type="entry name" value="HATPase_c"/>
    <property type="match status" value="1"/>
</dbReference>
<evidence type="ECO:0000256" key="3">
    <source>
        <dbReference type="ARBA" id="ARBA00022553"/>
    </source>
</evidence>
<dbReference type="Proteomes" id="UP000181981">
    <property type="component" value="Unassembled WGS sequence"/>
</dbReference>
<dbReference type="InterPro" id="IPR005467">
    <property type="entry name" value="His_kinase_dom"/>
</dbReference>
<feature type="domain" description="Histidine kinase" evidence="9">
    <location>
        <begin position="94"/>
        <end position="311"/>
    </location>
</feature>
<name>X5DGD2_9BACT</name>
<keyword evidence="5 11" id="KW-0418">Kinase</keyword>
<feature type="transmembrane region" description="Helical" evidence="8">
    <location>
        <begin position="49"/>
        <end position="67"/>
    </location>
</feature>
<dbReference type="HOGENOM" id="CLU_000445_89_3_10"/>
<keyword evidence="8" id="KW-1133">Transmembrane helix</keyword>
<dbReference type="InterPro" id="IPR036890">
    <property type="entry name" value="HATPase_C_sf"/>
</dbReference>
<dbReference type="FunFam" id="3.30.565.10:FF:000006">
    <property type="entry name" value="Sensor histidine kinase WalK"/>
    <property type="match status" value="1"/>
</dbReference>
<dbReference type="PRINTS" id="PR00344">
    <property type="entry name" value="BCTRLSENSOR"/>
</dbReference>
<evidence type="ECO:0000259" key="9">
    <source>
        <dbReference type="PROSITE" id="PS50109"/>
    </source>
</evidence>
<dbReference type="Gene3D" id="1.10.287.130">
    <property type="match status" value="1"/>
</dbReference>
<evidence type="ECO:0000256" key="2">
    <source>
        <dbReference type="ARBA" id="ARBA00012438"/>
    </source>
</evidence>
<dbReference type="Pfam" id="PF00512">
    <property type="entry name" value="HisKA"/>
    <property type="match status" value="1"/>
</dbReference>
<dbReference type="Proteomes" id="UP000023772">
    <property type="component" value="Chromosome"/>
</dbReference>
<comment type="catalytic activity">
    <reaction evidence="1">
        <text>ATP + protein L-histidine = ADP + protein N-phospho-L-histidine.</text>
        <dbReference type="EC" id="2.7.13.3"/>
    </reaction>
</comment>
<protein>
    <recommendedName>
        <fullName evidence="2">histidine kinase</fullName>
        <ecNumber evidence="2">2.7.13.3</ecNumber>
    </recommendedName>
</protein>
<evidence type="ECO:0000256" key="7">
    <source>
        <dbReference type="ARBA" id="ARBA00023136"/>
    </source>
</evidence>
<evidence type="ECO:0000313" key="10">
    <source>
        <dbReference type="EMBL" id="AHW60134.1"/>
    </source>
</evidence>
<dbReference type="SUPFAM" id="SSF47384">
    <property type="entry name" value="Homodimeric domain of signal transducing histidine kinase"/>
    <property type="match status" value="1"/>
</dbReference>
<dbReference type="EMBL" id="FOHT01000004">
    <property type="protein sequence ID" value="SES99642.1"/>
    <property type="molecule type" value="Genomic_DNA"/>
</dbReference>
<evidence type="ECO:0000256" key="4">
    <source>
        <dbReference type="ARBA" id="ARBA00022679"/>
    </source>
</evidence>
<feature type="transmembrane region" description="Helical" evidence="8">
    <location>
        <begin position="12"/>
        <end position="29"/>
    </location>
</feature>
<keyword evidence="3" id="KW-0597">Phosphoprotein</keyword>